<dbReference type="EMBL" id="MT144742">
    <property type="protein sequence ID" value="QJH98595.1"/>
    <property type="molecule type" value="Genomic_DNA"/>
</dbReference>
<protein>
    <submittedName>
        <fullName evidence="1">Uncharacterized protein</fullName>
    </submittedName>
</protein>
<organism evidence="1">
    <name type="scientific">viral metagenome</name>
    <dbReference type="NCBI Taxonomy" id="1070528"/>
    <lineage>
        <taxon>unclassified sequences</taxon>
        <taxon>metagenomes</taxon>
        <taxon>organismal metagenomes</taxon>
    </lineage>
</organism>
<sequence>MEKDDMLEKKTVEILKLALRVCSDSTLYMQKLSLDTLFSEACTFLRMFMIQEDRVQERKERSKRELTTRQQHWLEKLNIPYNVATTREEASKLLSEAFKKR</sequence>
<name>A0A6M3XQM8_9ZZZZ</name>
<proteinExistence type="predicted"/>
<evidence type="ECO:0000313" key="1">
    <source>
        <dbReference type="EMBL" id="QJH98595.1"/>
    </source>
</evidence>
<gene>
    <name evidence="1" type="ORF">TM448B01345_0013</name>
</gene>
<reference evidence="1" key="1">
    <citation type="submission" date="2020-03" db="EMBL/GenBank/DDBJ databases">
        <title>The deep terrestrial virosphere.</title>
        <authorList>
            <person name="Holmfeldt K."/>
            <person name="Nilsson E."/>
            <person name="Simone D."/>
            <person name="Lopez-Fernandez M."/>
            <person name="Wu X."/>
            <person name="de Brujin I."/>
            <person name="Lundin D."/>
            <person name="Andersson A."/>
            <person name="Bertilsson S."/>
            <person name="Dopson M."/>
        </authorList>
    </citation>
    <scope>NUCLEOTIDE SEQUENCE</scope>
    <source>
        <strain evidence="1">TM448B01345</strain>
    </source>
</reference>
<accession>A0A6M3XQM8</accession>
<dbReference type="AlphaFoldDB" id="A0A6M3XQM8"/>